<dbReference type="STRING" id="234267.Acid_1121"/>
<evidence type="ECO:0000256" key="1">
    <source>
        <dbReference type="ARBA" id="ARBA00004141"/>
    </source>
</evidence>
<dbReference type="GO" id="GO:0016020">
    <property type="term" value="C:membrane"/>
    <property type="evidence" value="ECO:0007669"/>
    <property type="project" value="UniProtKB-SubCell"/>
</dbReference>
<comment type="subcellular location">
    <subcellularLocation>
        <location evidence="1">Membrane</location>
        <topology evidence="1">Multi-pass membrane protein</topology>
    </subcellularLocation>
</comment>
<proteinExistence type="predicted"/>
<dbReference type="eggNOG" id="ENOG5032KAC">
    <property type="taxonomic scope" value="Bacteria"/>
</dbReference>
<evidence type="ECO:0000313" key="7">
    <source>
        <dbReference type="EMBL" id="ABJ82115.1"/>
    </source>
</evidence>
<sequence length="235" mass="25588">MSEVSRLSGVFFEPSKAFTDIAARPSFLVPLILSLLFGVVYITMFSQRVGWERMIRHQQETSSRAAQLTPEQREQGVQMGAKFAPVFGYVGILLGVPLTLLIWSAVLLGIVKGVMSVPLRFKQIFAILCYAGLPGLIFMALAIAVMFLKSPDDFNLQNPLVFNPGALLDQTTTSKFLYSLASSIDLFRIWTLVLIGIGLKAASGKKISMGGAMAAAFVPWLIWIFCAAGLAGIFS</sequence>
<gene>
    <name evidence="7" type="ordered locus">Acid_1121</name>
</gene>
<dbReference type="Pfam" id="PF04893">
    <property type="entry name" value="Yip1"/>
    <property type="match status" value="1"/>
</dbReference>
<reference evidence="7" key="1">
    <citation type="submission" date="2006-10" db="EMBL/GenBank/DDBJ databases">
        <title>Complete sequence of Solibacter usitatus Ellin6076.</title>
        <authorList>
            <consortium name="US DOE Joint Genome Institute"/>
            <person name="Copeland A."/>
            <person name="Lucas S."/>
            <person name="Lapidus A."/>
            <person name="Barry K."/>
            <person name="Detter J.C."/>
            <person name="Glavina del Rio T."/>
            <person name="Hammon N."/>
            <person name="Israni S."/>
            <person name="Dalin E."/>
            <person name="Tice H."/>
            <person name="Pitluck S."/>
            <person name="Thompson L.S."/>
            <person name="Brettin T."/>
            <person name="Bruce D."/>
            <person name="Han C."/>
            <person name="Tapia R."/>
            <person name="Gilna P."/>
            <person name="Schmutz J."/>
            <person name="Larimer F."/>
            <person name="Land M."/>
            <person name="Hauser L."/>
            <person name="Kyrpides N."/>
            <person name="Mikhailova N."/>
            <person name="Janssen P.H."/>
            <person name="Kuske C.R."/>
            <person name="Richardson P."/>
        </authorList>
    </citation>
    <scope>NUCLEOTIDE SEQUENCE</scope>
    <source>
        <strain evidence="7">Ellin6076</strain>
    </source>
</reference>
<feature type="transmembrane region" description="Helical" evidence="5">
    <location>
        <begin position="123"/>
        <end position="148"/>
    </location>
</feature>
<keyword evidence="3 5" id="KW-1133">Transmembrane helix</keyword>
<feature type="transmembrane region" description="Helical" evidence="5">
    <location>
        <begin position="176"/>
        <end position="199"/>
    </location>
</feature>
<feature type="transmembrane region" description="Helical" evidence="5">
    <location>
        <begin position="211"/>
        <end position="234"/>
    </location>
</feature>
<evidence type="ECO:0000256" key="5">
    <source>
        <dbReference type="SAM" id="Phobius"/>
    </source>
</evidence>
<dbReference type="InterPro" id="IPR006977">
    <property type="entry name" value="Yip1_dom"/>
</dbReference>
<organism evidence="7">
    <name type="scientific">Solibacter usitatus (strain Ellin6076)</name>
    <dbReference type="NCBI Taxonomy" id="234267"/>
    <lineage>
        <taxon>Bacteria</taxon>
        <taxon>Pseudomonadati</taxon>
        <taxon>Acidobacteriota</taxon>
        <taxon>Terriglobia</taxon>
        <taxon>Bryobacterales</taxon>
        <taxon>Solibacteraceae</taxon>
        <taxon>Candidatus Solibacter</taxon>
    </lineage>
</organism>
<feature type="transmembrane region" description="Helical" evidence="5">
    <location>
        <begin position="21"/>
        <end position="44"/>
    </location>
</feature>
<evidence type="ECO:0000256" key="3">
    <source>
        <dbReference type="ARBA" id="ARBA00022989"/>
    </source>
</evidence>
<dbReference type="EMBL" id="CP000473">
    <property type="protein sequence ID" value="ABJ82115.1"/>
    <property type="molecule type" value="Genomic_DNA"/>
</dbReference>
<evidence type="ECO:0000259" key="6">
    <source>
        <dbReference type="Pfam" id="PF04893"/>
    </source>
</evidence>
<protein>
    <recommendedName>
        <fullName evidence="6">Yip1 domain-containing protein</fullName>
    </recommendedName>
</protein>
<dbReference type="InParanoid" id="Q02A11"/>
<keyword evidence="2 5" id="KW-0812">Transmembrane</keyword>
<accession>Q02A11</accession>
<dbReference type="KEGG" id="sus:Acid_1121"/>
<feature type="transmembrane region" description="Helical" evidence="5">
    <location>
        <begin position="86"/>
        <end position="111"/>
    </location>
</feature>
<evidence type="ECO:0000256" key="4">
    <source>
        <dbReference type="ARBA" id="ARBA00023136"/>
    </source>
</evidence>
<feature type="domain" description="Yip1" evidence="6">
    <location>
        <begin position="9"/>
        <end position="228"/>
    </location>
</feature>
<keyword evidence="4 5" id="KW-0472">Membrane</keyword>
<name>Q02A11_SOLUE</name>
<evidence type="ECO:0000256" key="2">
    <source>
        <dbReference type="ARBA" id="ARBA00022692"/>
    </source>
</evidence>
<dbReference type="AlphaFoldDB" id="Q02A11"/>
<dbReference type="HOGENOM" id="CLU_1179588_0_0_0"/>